<dbReference type="RefSeq" id="WP_008702265.1">
    <property type="nucleotide sequence ID" value="NZ_AKBT01000001.1"/>
</dbReference>
<name>A0A140PTS7_9FUSO</name>
<organism evidence="1">
    <name type="scientific">Fusobacterium animalis 7_1</name>
    <dbReference type="NCBI Taxonomy" id="457405"/>
    <lineage>
        <taxon>Bacteria</taxon>
        <taxon>Fusobacteriati</taxon>
        <taxon>Fusobacteriota</taxon>
        <taxon>Fusobacteriia</taxon>
        <taxon>Fusobacteriales</taxon>
        <taxon>Fusobacteriaceae</taxon>
        <taxon>Fusobacterium</taxon>
    </lineage>
</organism>
<dbReference type="Proteomes" id="UP000002799">
    <property type="component" value="Chromosome"/>
</dbReference>
<dbReference type="KEGG" id="fne:FSDG_01883"/>
<accession>A0A140PTS7</accession>
<reference evidence="1 2" key="1">
    <citation type="submission" date="2013-11" db="EMBL/GenBank/DDBJ databases">
        <title>The Genome Sequence of Fusobacterium sp. 7_1.</title>
        <authorList>
            <consortium name="The Broad Institute Genome Sequencing Platform"/>
            <person name="Earl A."/>
            <person name="Ward D."/>
            <person name="Feldgarden M."/>
            <person name="Gevers D."/>
            <person name="Strauss J."/>
            <person name="Ambrose C.E."/>
            <person name="Allen-Vercoe E."/>
            <person name="Walker B."/>
            <person name="Young S.K."/>
            <person name="Zeng Q."/>
            <person name="Gargeya S."/>
            <person name="Fitzgerald M."/>
            <person name="Haas B."/>
            <person name="Abouelleil A."/>
            <person name="Alvarado L."/>
            <person name="Arachchi H.M."/>
            <person name="Berlin A.M."/>
            <person name="Chapman S.B."/>
            <person name="Goldberg J."/>
            <person name="Griggs A."/>
            <person name="Gujja S."/>
            <person name="Hansen M."/>
            <person name="Howarth C."/>
            <person name="Imamovic A."/>
            <person name="Larimer J."/>
            <person name="McCowen C."/>
            <person name="Montmayeur A."/>
            <person name="Murphy C."/>
            <person name="Neiman D."/>
            <person name="Pearson M."/>
            <person name="Priest M."/>
            <person name="Roberts A."/>
            <person name="Saif S."/>
            <person name="Shea T."/>
            <person name="Sisk P."/>
            <person name="Sykes S."/>
            <person name="Wortman J."/>
            <person name="Nusbaum C."/>
            <person name="Birren B."/>
        </authorList>
    </citation>
    <scope>NUCLEOTIDE SEQUENCE [LARGE SCALE GENOMIC DNA]</scope>
    <source>
        <strain evidence="1 2">7_1</strain>
    </source>
</reference>
<protein>
    <submittedName>
        <fullName evidence="1">Uncharacterized protein</fullName>
    </submittedName>
</protein>
<dbReference type="EMBL" id="CP007062">
    <property type="protein sequence ID" value="EEO43324.1"/>
    <property type="molecule type" value="Genomic_DNA"/>
</dbReference>
<dbReference type="eggNOG" id="ENOG5033PUI">
    <property type="taxonomic scope" value="Bacteria"/>
</dbReference>
<evidence type="ECO:0000313" key="2">
    <source>
        <dbReference type="Proteomes" id="UP000002799"/>
    </source>
</evidence>
<gene>
    <name evidence="1" type="ORF">FSDG_01883</name>
</gene>
<evidence type="ECO:0000313" key="1">
    <source>
        <dbReference type="EMBL" id="EEO43324.1"/>
    </source>
</evidence>
<proteinExistence type="predicted"/>
<dbReference type="HOGENOM" id="CLU_540530_0_0_0"/>
<sequence>MNDKFIDDIEKYIINFKNSNFGDLESLNEYNFENLEFKNWYNDFKKCFIVIKDEITTSFIKFLDFFIQEKEYQNEEEIFKFFYFLSCLDLYYEKKDEIIKLFFENIGKERKKELLKNLIQKINSSNLFPELKSDNIFEIYDFFSSYYGNFLGETIFNLFSNFYDDEIFTEIYELNLKYFYILTISGLINPKTFLVKTNKSLNDKEKFNYNILYFSSLNENSNLNDEEVFLIKESMMKNLEKVKIIKYFFNKTFENIHRVQNNIILCKMFQEILEDTLLKKNDFINEIQYGKELALFIYFITYDKKDFKITDNIYNYIFKKLISHINTLINSGNLKDGLFNNMHYSSELFDLFLNTINYSIYFNQKNQKKWKETLLKLTNFCINLYYSNEFEIILDANSLVQEIILLNLTINNLEEEKLNGIPSVLEIIKNELLFKFSENSIFDAFREKHSHKSLYDIISKLNDSLLNIYNSDKKKYFLEFFSNWKKYSPIEWKWMNRIGDEIKL</sequence>
<dbReference type="AlphaFoldDB" id="A0A140PTS7"/>